<proteinExistence type="predicted"/>
<feature type="compositionally biased region" description="Polar residues" evidence="2">
    <location>
        <begin position="2768"/>
        <end position="2779"/>
    </location>
</feature>
<dbReference type="Proteomes" id="UP001139035">
    <property type="component" value="Unassembled WGS sequence"/>
</dbReference>
<sequence>MNAIFRVISQQTMPQFSAASLDKTTCHRETHIPLREKTPMVAASSTRHAGALFVLALCLAPITPASAEEAPQATSSQFSCESLSGAGSGRRIVCADVAALDHMLVYNRFGSFNPFGMIFALSRDVVKIDDRGSEPQPDAQLCDMRVNDETAESGRLLPNLNPDGLEAGKVRLRDCKRPRPLVLRANAGDVLVLRVRNLLRDMQPGLSKTFCQNGEWTRDGLRSAVRPAVSEGDEELLRHGEALCRENSAETGMKDADKTDLNWPRTRGVAFSIDGLVAVAGRFPGAGPSIEALRACRGLQAIAPGKAVDCQFEVDREGTYFMASDAAPAGGEGNGGSITHGLFGAVVAEQRHTRWYRSQVPAGVFDAAWAPAGPEPIRHARNGAIDYEAVDRNGDPLLNLAKPTRPLVGANSSEQLVSQSDFDRARWIEIVHSDLNAVVFRPAGTYSPDRGFAAGPQGLSVHTATMSEEGRAACAAGGNPRHQAEFCEVKFREFSVFFHDELKTFYTRNFEELGQFGQLAGVRDGFAINYGSSGLGAMILANRKNIGPAADCAECLYEEFFLTSWANGDPALLEQFSDDPSNVHHSYLNDPVSFRNFHAGPKETHVFHLHAHQWFAGNDQGRGTYLDSQTVAPRQGFTYDIYHGGLMAYAPGQQPSGKGWWETMGSGNRNRTIGDSIFHCHLYPHFAQGMWELWRVHDVLEDGTRKLPDGQAEKGLSLAERALDGLKRRPGSVDPWTGAWVAPDAGGKAGDTVGTPIPAIVPLPNQPLPLLPTYEGEETVSAVVDKAKNPPAEIVPAAASPGTTAETKAAAMPGYPFTLAGRPGHRPPQAPMDIARKRNGADEVTGAYADAGLPRHVVQDGATRKLGIGELPPQLSQENAEPAKLPLPTTEDGSTPRNAEERKRERVWSQLVAKMLALGDFSAHLEKAKLELLPYDGTPLERAAMGFHFNGEAWPSRDTDGKHKAGTALELRKADGSPSGRPLVGSYESLRSPSLGSLTQSTDLFAVNGAPPKPGAPFADPCGGTAGSGKRPQADPLVAGAPYRAGLTEFPFDVGLAGFRRFEVSAVQLDLVTNRAGWHDPQARIAVLTEASDRFKDDEEAGFPGASISPLVSAREEPFFFRALSGECVEFRHTNELPKELELDDFQVKTPTDTIGQHIHLVKFDVTSSDGSGNGFNYEDGTFAPDEVASRICAAESVSGGDIVTTRNPGALDLLRPSDLCKSDEGPSEPANKNWWRMKRSTNEDRFQTTVQRWFADPILSDDGEGGVVDRTMRTVFSHDHFGPSSIQQHGYYTALVIEPRGSQWTKPDGTSESPQRVAGDLGLVNGSEIDIGTRKRVVNAADQKVHPDFREFMLAIADFALLYDPRDSETKKDLFPQKRPGYASEWEEFSGAGMATLTCELMFKDQPKLLDDVCGSAMKQSGGEWFADENVPPSWHAGGRIKDTHQGSYRPGLLTAEDQSRLSEHLLAYRRGAAGEKPDSDADEFASPVAPPERPESISVDHHDPYLVNYRGEPIPLRVGTKLANNGGLTDCRLQPLAQPDMALAPVPTDAVPIGDGLYERTLADGTVVRFDPRKASIGAPRLEGNLTVGGADFGNKAGVEDIAAFRDCSVEYQRTDEQGDMANVFSSLQHFDPATPILETYSGERNVIRLIQGAQEVQHTFNLEGVVWRRNIDQAFPSMMRLWDSIWRGDWPQGVKAYATMHQTCQEFGAAREGRPREYAQWSSRGWQSFPDNSPEQNFWRAYTHRIAECDNQEGVVTAQEVGISEHFEFGGSSRGGVNSGLQPDLSNPSRDGDGMSEGQATSPGGRLASGDYLYDFGSQDALWNGAWGLLRVYGAPERDEYDPNGNSRFPDPDTTACLLAKDNLSSVDPVGYAKACDRGMGNRRKISDRLAALPKKPDDTLENGVFGLQPSANSANSVSCPADARHVYALAVAQNDADRAYSRDLRDPDGLQFTLIKPADVFRNYDDPNKKPIDQAKLGDFMMKFGEGGRRQLGAPIRISARKPAHTPFVLRVRAGDCVHLAVVNALEDARQEGAPLAEEQQNTSSTHSQSPDYGFPVLADEMGDARMPPIVPLNVDPRWNEDDRQSCPVGDASCQNRSVTWIADLTNAEIDEHKRLLSPSASLALRLPILTLTPIDRLAAPHGSNRMPPLRPQSETALTGEGGPEAEFITFYAGRGAVPELSEREKREIAEQYLAGIGGGSGGRQLRKTLAPQPIVVVAGTGFEELPPALSDPQEAIAFVEEEVRSLPVTGEPVPVGRNRALAIEGALNTLADASRATDSQLPEPLRQPDKKFIADMFAEGVISREKLLMATRAADRVTAFVLENREQPQVARSMPPSIRDFTGGTGFGAPGAAPPSAPESRGAPGDADSPPTIVINLARRGCALSDPRDSDGSTDNVDSVATCVPYAFGALPIKSFGDVIGHGSHGLLGALVIEPANWHPQSGDHAFSAIGTNAIRGAVRARMLELGAALDSEPTAGAEADTWAQAKARAEAEIGAAPVLLGPGDPPAGDPPTGIYSGASFSAVFEGGTHRVREHVVFWRDGMNLWDRASKDQWRTKGSESETNGLPAQGGPVADCPVCDDSYDFGEQGVNYQSAPFHIRLRGDTTGKRDDDGAPARNPETIESHYDLNALEFDPEFYRTKQGTREEGSGGASAMPILRAEVGEEVVIRVLHPSGRARQRAFVTTALDYDDLFPGFGFPHAALLAPGKGITASIARPVREGCYLWQDGPAPLRAGGTWGLLDVVEKGRIDDPDATKCRRSDAASLTTGTEPAAE</sequence>
<evidence type="ECO:0000256" key="2">
    <source>
        <dbReference type="SAM" id="MobiDB-lite"/>
    </source>
</evidence>
<dbReference type="Gene3D" id="2.60.40.420">
    <property type="entry name" value="Cupredoxins - blue copper proteins"/>
    <property type="match status" value="1"/>
</dbReference>
<comment type="caution">
    <text evidence="3">The sequence shown here is derived from an EMBL/GenBank/DDBJ whole genome shotgun (WGS) entry which is preliminary data.</text>
</comment>
<feature type="region of interest" description="Disordered" evidence="2">
    <location>
        <begin position="2037"/>
        <end position="2056"/>
    </location>
</feature>
<evidence type="ECO:0000313" key="4">
    <source>
        <dbReference type="EMBL" id="MCE7028777.1"/>
    </source>
</evidence>
<organism evidence="3 5">
    <name type="scientific">Jiella avicenniae</name>
    <dbReference type="NCBI Taxonomy" id="2907202"/>
    <lineage>
        <taxon>Bacteria</taxon>
        <taxon>Pseudomonadati</taxon>
        <taxon>Pseudomonadota</taxon>
        <taxon>Alphaproteobacteria</taxon>
        <taxon>Hyphomicrobiales</taxon>
        <taxon>Aurantimonadaceae</taxon>
        <taxon>Jiella</taxon>
    </lineage>
</organism>
<keyword evidence="5" id="KW-1185">Reference proteome</keyword>
<feature type="compositionally biased region" description="Basic and acidic residues" evidence="2">
    <location>
        <begin position="2757"/>
        <end position="2766"/>
    </location>
</feature>
<gene>
    <name evidence="3" type="ORF">LZD57_07005</name>
    <name evidence="4" type="ORF">LZD57_12320</name>
</gene>
<feature type="region of interest" description="Disordered" evidence="2">
    <location>
        <begin position="1772"/>
        <end position="1807"/>
    </location>
</feature>
<feature type="compositionally biased region" description="Polar residues" evidence="2">
    <location>
        <begin position="2043"/>
        <end position="2055"/>
    </location>
</feature>
<keyword evidence="1" id="KW-0479">Metal-binding</keyword>
<feature type="region of interest" description="Disordered" evidence="2">
    <location>
        <begin position="869"/>
        <end position="903"/>
    </location>
</feature>
<name>A0A9X1NXW0_9HYPH</name>
<dbReference type="InterPro" id="IPR008972">
    <property type="entry name" value="Cupredoxin"/>
</dbReference>
<feature type="compositionally biased region" description="Polar residues" evidence="2">
    <location>
        <begin position="1782"/>
        <end position="1792"/>
    </location>
</feature>
<evidence type="ECO:0008006" key="6">
    <source>
        <dbReference type="Google" id="ProtNLM"/>
    </source>
</evidence>
<accession>A0A9X1NXW0</accession>
<evidence type="ECO:0000313" key="3">
    <source>
        <dbReference type="EMBL" id="MCE7027735.1"/>
    </source>
</evidence>
<feature type="region of interest" description="Disordered" evidence="2">
    <location>
        <begin position="1474"/>
        <end position="1501"/>
    </location>
</feature>
<dbReference type="SUPFAM" id="SSF49503">
    <property type="entry name" value="Cupredoxins"/>
    <property type="match status" value="1"/>
</dbReference>
<dbReference type="GO" id="GO:0005507">
    <property type="term" value="F:copper ion binding"/>
    <property type="evidence" value="ECO:0007669"/>
    <property type="project" value="InterPro"/>
</dbReference>
<evidence type="ECO:0000256" key="1">
    <source>
        <dbReference type="ARBA" id="ARBA00022723"/>
    </source>
</evidence>
<reference evidence="3" key="1">
    <citation type="submission" date="2022-01" db="EMBL/GenBank/DDBJ databases">
        <title>Jiella avicenniae sp. nov., a novel endophytic bacterium isolated from bark of Avicennia marina.</title>
        <authorList>
            <person name="Tuo L."/>
        </authorList>
    </citation>
    <scope>NUCLEOTIDE SEQUENCE</scope>
    <source>
        <strain evidence="3">CBK1P-4</strain>
    </source>
</reference>
<feature type="region of interest" description="Disordered" evidence="2">
    <location>
        <begin position="2333"/>
        <end position="2376"/>
    </location>
</feature>
<feature type="region of interest" description="Disordered" evidence="2">
    <location>
        <begin position="2757"/>
        <end position="2779"/>
    </location>
</feature>
<dbReference type="EMBL" id="JAJUWU010000006">
    <property type="protein sequence ID" value="MCE7027735.1"/>
    <property type="molecule type" value="Genomic_DNA"/>
</dbReference>
<evidence type="ECO:0000313" key="5">
    <source>
        <dbReference type="Proteomes" id="UP001139035"/>
    </source>
</evidence>
<protein>
    <recommendedName>
        <fullName evidence="6">Multicopper oxidase</fullName>
    </recommendedName>
</protein>
<dbReference type="InterPro" id="IPR002355">
    <property type="entry name" value="Cu_oxidase_Cu_BS"/>
</dbReference>
<dbReference type="PROSITE" id="PS00080">
    <property type="entry name" value="MULTICOPPER_OXIDASE2"/>
    <property type="match status" value="1"/>
</dbReference>
<dbReference type="EMBL" id="JAJUWU010000010">
    <property type="protein sequence ID" value="MCE7028777.1"/>
    <property type="molecule type" value="Genomic_DNA"/>
</dbReference>